<feature type="transmembrane region" description="Helical" evidence="1">
    <location>
        <begin position="21"/>
        <end position="42"/>
    </location>
</feature>
<keyword evidence="1" id="KW-0812">Transmembrane</keyword>
<accession>A0ABU7IPH5</accession>
<reference evidence="2 3" key="1">
    <citation type="submission" date="2024-01" db="EMBL/GenBank/DDBJ databases">
        <title>Maribacter spp. originated from different algae showed divergent polysaccharides utilization ability.</title>
        <authorList>
            <person name="Wang H."/>
            <person name="Wu Y."/>
        </authorList>
    </citation>
    <scope>NUCLEOTIDE SEQUENCE [LARGE SCALE GENOMIC DNA]</scope>
    <source>
        <strain evidence="2 3">PR1</strain>
    </source>
</reference>
<organism evidence="2 3">
    <name type="scientific">Maribacter cobaltidurans</name>
    <dbReference type="NCBI Taxonomy" id="1178778"/>
    <lineage>
        <taxon>Bacteria</taxon>
        <taxon>Pseudomonadati</taxon>
        <taxon>Bacteroidota</taxon>
        <taxon>Flavobacteriia</taxon>
        <taxon>Flavobacteriales</taxon>
        <taxon>Flavobacteriaceae</taxon>
        <taxon>Maribacter</taxon>
    </lineage>
</organism>
<gene>
    <name evidence="2" type="ORF">V1I91_01905</name>
</gene>
<comment type="caution">
    <text evidence="2">The sequence shown here is derived from an EMBL/GenBank/DDBJ whole genome shotgun (WGS) entry which is preliminary data.</text>
</comment>
<keyword evidence="1" id="KW-1133">Transmembrane helix</keyword>
<dbReference type="Proteomes" id="UP001356308">
    <property type="component" value="Unassembled WGS sequence"/>
</dbReference>
<dbReference type="Pfam" id="PF19578">
    <property type="entry name" value="DUF6090"/>
    <property type="match status" value="1"/>
</dbReference>
<evidence type="ECO:0000256" key="1">
    <source>
        <dbReference type="SAM" id="Phobius"/>
    </source>
</evidence>
<evidence type="ECO:0000313" key="3">
    <source>
        <dbReference type="Proteomes" id="UP001356308"/>
    </source>
</evidence>
<keyword evidence="3" id="KW-1185">Reference proteome</keyword>
<dbReference type="RefSeq" id="WP_272649634.1">
    <property type="nucleotide sequence ID" value="NZ_JAZDDG010000001.1"/>
</dbReference>
<dbReference type="InterPro" id="IPR045749">
    <property type="entry name" value="DUF6090"/>
</dbReference>
<proteinExistence type="predicted"/>
<sequence>MIKFFRKIRKRLLTENKFSKYLLYAVGEIVLVVIGILIALSINNWNEGKKSKLKSKEYSENLISDITADVKNLDKLIKNCQAMQKNIDAYFDNFDRVEYSLSEHIDNSKIVQWDFFRYLPVNYTFADMQSSGNTTLLNEEQKGSLSELFNSQKFLQIIIEKTIDDIKHEINERNKYIDYDRSKGEFFKIVGVSHDKNIKAQGLLHQHNVLTNVHDLCYNLIKFGELIKKQSENSSQLLAE</sequence>
<name>A0ABU7IPH5_9FLAO</name>
<evidence type="ECO:0000313" key="2">
    <source>
        <dbReference type="EMBL" id="MEE1974805.1"/>
    </source>
</evidence>
<dbReference type="EMBL" id="JAZDDG010000001">
    <property type="protein sequence ID" value="MEE1974805.1"/>
    <property type="molecule type" value="Genomic_DNA"/>
</dbReference>
<protein>
    <submittedName>
        <fullName evidence="2">DUF6090 family protein</fullName>
    </submittedName>
</protein>
<keyword evidence="1" id="KW-0472">Membrane</keyword>